<dbReference type="PANTHER" id="PTHR19271">
    <property type="entry name" value="CYTOCHROME B"/>
    <property type="match status" value="1"/>
</dbReference>
<feature type="transmembrane region" description="Helical" evidence="1">
    <location>
        <begin position="191"/>
        <end position="213"/>
    </location>
</feature>
<dbReference type="RefSeq" id="WP_093792196.1">
    <property type="nucleotide sequence ID" value="NZ_CP155571.1"/>
</dbReference>
<evidence type="ECO:0000259" key="2">
    <source>
        <dbReference type="PROSITE" id="PS51002"/>
    </source>
</evidence>
<dbReference type="Proteomes" id="UP000216052">
    <property type="component" value="Chromosome"/>
</dbReference>
<evidence type="ECO:0000256" key="1">
    <source>
        <dbReference type="SAM" id="Phobius"/>
    </source>
</evidence>
<keyword evidence="1" id="KW-0472">Membrane</keyword>
<dbReference type="EMBL" id="CP155571">
    <property type="protein sequence ID" value="XFO75150.1"/>
    <property type="molecule type" value="Genomic_DNA"/>
</dbReference>
<keyword evidence="4" id="KW-1185">Reference proteome</keyword>
<gene>
    <name evidence="3" type="primary">qcrB</name>
    <name evidence="3" type="ORF">SPACI_052650</name>
</gene>
<name>A0ABZ3JAI0_SPOA4</name>
<evidence type="ECO:0000313" key="3">
    <source>
        <dbReference type="EMBL" id="XFO75150.1"/>
    </source>
</evidence>
<feature type="transmembrane region" description="Helical" evidence="1">
    <location>
        <begin position="125"/>
        <end position="145"/>
    </location>
</feature>
<feature type="domain" description="Cytochrome b/b6 N-terminal region profile" evidence="2">
    <location>
        <begin position="4"/>
        <end position="222"/>
    </location>
</feature>
<dbReference type="SUPFAM" id="SSF81342">
    <property type="entry name" value="Transmembrane di-heme cytochromes"/>
    <property type="match status" value="1"/>
</dbReference>
<keyword evidence="1" id="KW-1133">Transmembrane helix</keyword>
<keyword evidence="1" id="KW-0812">Transmembrane</keyword>
<dbReference type="Gene3D" id="1.20.810.10">
    <property type="entry name" value="Cytochrome Bc1 Complex, Chain C"/>
    <property type="match status" value="1"/>
</dbReference>
<dbReference type="InterPro" id="IPR005797">
    <property type="entry name" value="Cyt_b/b6_N"/>
</dbReference>
<dbReference type="InterPro" id="IPR016174">
    <property type="entry name" value="Di-haem_cyt_TM"/>
</dbReference>
<dbReference type="CDD" id="cd00284">
    <property type="entry name" value="Cytochrome_b_N"/>
    <property type="match status" value="1"/>
</dbReference>
<feature type="transmembrane region" description="Helical" evidence="1">
    <location>
        <begin position="38"/>
        <end position="66"/>
    </location>
</feature>
<dbReference type="InterPro" id="IPR027387">
    <property type="entry name" value="Cytb/b6-like_sf"/>
</dbReference>
<protein>
    <submittedName>
        <fullName evidence="3">Menaquinol-cytochrome c reductase cytochrome b subunit</fullName>
    </submittedName>
</protein>
<sequence length="222" mass="24817">MGRIYRFLDERLNLSPLIGAVADHPIPDHVNVFKSPSAFVYCFGGVSFLLIVLEVLTGMFLMLYYVPSPDHAYQSVNYIQNEVLFGNLVRGIHRVGASATVLMVFLHMLRVYFTGSYKNPRELNWIAGLVLFTAIMGFGFTGYLLPWDQKAYWATAVGVNVAASVPLVGDFLASVLRGGSEVGTLTLSRFFAIHVMFLPAFLIIFLAVHFFMLRRQGISRPL</sequence>
<feature type="transmembrane region" description="Helical" evidence="1">
    <location>
        <begin position="95"/>
        <end position="113"/>
    </location>
</feature>
<dbReference type="PANTHER" id="PTHR19271:SF16">
    <property type="entry name" value="CYTOCHROME B"/>
    <property type="match status" value="1"/>
</dbReference>
<reference evidence="3" key="1">
    <citation type="submission" date="2024-05" db="EMBL/GenBank/DDBJ databases">
        <title>Isolation and characterization of Sporomusa carbonis sp. nov., a carboxydotrophic hydrogenogen in the genus of Sporomusa isolated from a charcoal burning pile.</title>
        <authorList>
            <person name="Boeer T."/>
            <person name="Rosenbaum F."/>
            <person name="Eysell L."/>
            <person name="Mueller V."/>
            <person name="Daniel R."/>
            <person name="Poehlein A."/>
        </authorList>
    </citation>
    <scope>NUCLEOTIDE SEQUENCE [LARGE SCALE GENOMIC DNA]</scope>
    <source>
        <strain evidence="3">DSM 3132</strain>
    </source>
</reference>
<evidence type="ECO:0000313" key="4">
    <source>
        <dbReference type="Proteomes" id="UP000216052"/>
    </source>
</evidence>
<accession>A0ABZ3JAI0</accession>
<dbReference type="PROSITE" id="PS51002">
    <property type="entry name" value="CYTB_NTER"/>
    <property type="match status" value="1"/>
</dbReference>
<proteinExistence type="predicted"/>
<organism evidence="3 4">
    <name type="scientific">Sporomusa acidovorans (strain ATCC 49682 / DSM 3132 / Mol)</name>
    <dbReference type="NCBI Taxonomy" id="1123286"/>
    <lineage>
        <taxon>Bacteria</taxon>
        <taxon>Bacillati</taxon>
        <taxon>Bacillota</taxon>
        <taxon>Negativicutes</taxon>
        <taxon>Selenomonadales</taxon>
        <taxon>Sporomusaceae</taxon>
        <taxon>Sporomusa</taxon>
    </lineage>
</organism>
<dbReference type="PIRSF" id="PIRSF000032">
    <property type="entry name" value="Cytochrome_b6"/>
    <property type="match status" value="1"/>
</dbReference>
<dbReference type="Pfam" id="PF00033">
    <property type="entry name" value="Cytochrome_B"/>
    <property type="match status" value="1"/>
</dbReference>
<dbReference type="InterPro" id="IPR048259">
    <property type="entry name" value="Cytochrome_b_N_euk/bac"/>
</dbReference>